<comment type="caution">
    <text evidence="1">The sequence shown here is derived from an EMBL/GenBank/DDBJ whole genome shotgun (WGS) entry which is preliminary data.</text>
</comment>
<accession>A0ABY2FDG7</accession>
<keyword evidence="2" id="KW-1185">Reference proteome</keyword>
<sequence>MTVNDADARVAFHRKVHALEGLRIHAVDYWDIHNYGPEPARWDYGDWHHAVMGVQLSTDAGPVTVTWTSTFYPYGVEVFAEPIGRHLVLGENGPERIGPDGESRWTGILDTPVLRTTTSWERIELGPATLASGEVVEPARVVEIPTALRLDFSAGPVWFAAASPQYPSMERAFTAGDEIMIVFSAAKMRDMGYDDPTFVA</sequence>
<dbReference type="RefSeq" id="WP_134129818.1">
    <property type="nucleotide sequence ID" value="NZ_SODU01000002.1"/>
</dbReference>
<evidence type="ECO:0000313" key="1">
    <source>
        <dbReference type="EMBL" id="TDW89405.1"/>
    </source>
</evidence>
<reference evidence="1 2" key="1">
    <citation type="submission" date="2019-03" db="EMBL/GenBank/DDBJ databases">
        <title>Genomic Encyclopedia of Type Strains, Phase III (KMG-III): the genomes of soil and plant-associated and newly described type strains.</title>
        <authorList>
            <person name="Whitman W."/>
        </authorList>
    </citation>
    <scope>NUCLEOTIDE SEQUENCE [LARGE SCALE GENOMIC DNA]</scope>
    <source>
        <strain evidence="1 2">VKMAc-2574</strain>
    </source>
</reference>
<dbReference type="Proteomes" id="UP000295060">
    <property type="component" value="Unassembled WGS sequence"/>
</dbReference>
<dbReference type="EMBL" id="SODU01000002">
    <property type="protein sequence ID" value="TDW89405.1"/>
    <property type="molecule type" value="Genomic_DNA"/>
</dbReference>
<name>A0ABY2FDG7_9ACTN</name>
<organism evidence="1 2">
    <name type="scientific">Kribbella pratensis</name>
    <dbReference type="NCBI Taxonomy" id="2512112"/>
    <lineage>
        <taxon>Bacteria</taxon>
        <taxon>Bacillati</taxon>
        <taxon>Actinomycetota</taxon>
        <taxon>Actinomycetes</taxon>
        <taxon>Propionibacteriales</taxon>
        <taxon>Kribbellaceae</taxon>
        <taxon>Kribbella</taxon>
    </lineage>
</organism>
<evidence type="ECO:0000313" key="2">
    <source>
        <dbReference type="Proteomes" id="UP000295060"/>
    </source>
</evidence>
<protein>
    <submittedName>
        <fullName evidence="1">Uncharacterized protein</fullName>
    </submittedName>
</protein>
<proteinExistence type="predicted"/>
<gene>
    <name evidence="1" type="ORF">EV137_3199</name>
</gene>